<comment type="caution">
    <text evidence="17">The sequence shown here is derived from an EMBL/GenBank/DDBJ whole genome shotgun (WGS) entry which is preliminary data.</text>
</comment>
<feature type="compositionally biased region" description="Gly residues" evidence="15">
    <location>
        <begin position="853"/>
        <end position="871"/>
    </location>
</feature>
<evidence type="ECO:0000313" key="18">
    <source>
        <dbReference type="Proteomes" id="UP000722791"/>
    </source>
</evidence>
<dbReference type="PANTHER" id="PTHR45792:SF8">
    <property type="entry name" value="DIACYLGLYCEROL LIPASE-ALPHA"/>
    <property type="match status" value="1"/>
</dbReference>
<keyword evidence="8" id="KW-0106">Calcium</keyword>
<evidence type="ECO:0000256" key="1">
    <source>
        <dbReference type="ARBA" id="ARBA00001913"/>
    </source>
</evidence>
<evidence type="ECO:0000256" key="8">
    <source>
        <dbReference type="ARBA" id="ARBA00022837"/>
    </source>
</evidence>
<comment type="catalytic activity">
    <reaction evidence="13">
        <text>a 1,2-diacyl-sn-glycerol + H2O = a 2-acylglycerol + a fatty acid + H(+)</text>
        <dbReference type="Rhea" id="RHEA:33275"/>
        <dbReference type="ChEBI" id="CHEBI:15377"/>
        <dbReference type="ChEBI" id="CHEBI:15378"/>
        <dbReference type="ChEBI" id="CHEBI:17389"/>
        <dbReference type="ChEBI" id="CHEBI:17815"/>
        <dbReference type="ChEBI" id="CHEBI:28868"/>
        <dbReference type="EC" id="3.1.1.116"/>
    </reaction>
    <physiologicalReaction direction="left-to-right" evidence="13">
        <dbReference type="Rhea" id="RHEA:33276"/>
    </physiologicalReaction>
</comment>
<evidence type="ECO:0000256" key="5">
    <source>
        <dbReference type="ARBA" id="ARBA00022692"/>
    </source>
</evidence>
<feature type="region of interest" description="Disordered" evidence="15">
    <location>
        <begin position="476"/>
        <end position="588"/>
    </location>
</feature>
<sequence length="1332" mass="133311">RSPTVGETPTGAAIMQPAAPQPVTLQGGRGPGVERRTASITGPPGSGLAIGVVGGGGVSGGDGETVLSADQGLMPDLTDPATLLTELVTATNYSRAAYGYVMAAGHLNSLTKLLTMLGSSAHFNPITGASAEANLEAIHLFTGIPVEDVVMAEWRSSVFRPCHYLAVDRRRRRLVLAIRGSLELADIATDLTARPVEYDFGGGLVGHVHQGLMSAASYVQLNTAAALQSAAERFPGWPLLVTGHSLGAGVAALLTLLLLQRDRPMSAPPAVPVVHCIAIAPPAALSANLAEAARGCCVSLVNQGDFVARLSCYSVDRALLELVQVSPAAQMADNLLQSTGATLAAIQQRLAALGGAASAGVGGGLGGGSGGGGLGGFLGAAALARSSGVHPSGDQSAPNLRGMEVEMVTAVANGRGGNGTVSAGCSLRALQHGTVLQPPPPAAAAATATAGTVAGGAVGSVCAGLKDIPLLTSDAVRHQHHHHSHPQCHLQNCNNHNRHSNRNNQQVCNRQQQEQQLPPTLNLISDNGQQGDVVEAAGTGGFPPPHLPEDTSSGRLRPQSADGGRPSTPLLLRTGGGGGGAVSDIDEDADDGGSIFTAASGLGGADSGISFHSAASPHESYISAASSPVSRISVSLEDAADSGFLYRAVHPPALMLPENASCTPPPHRPRTPGDGSALQHRHSNHHPYNQHHNHQPRYQTQGQNAQCYATAAGMAAAAAAVAVGGVPYAGHEHARVQGSRPEASVTRAIDVPSRGATAAAAASEEQIHNNGRYAALTPPATSPADGGTERRRVAAAAAAAAPGWGPSVGGITAAAPPPLTSQVPNLGPRRSSDPLAWRGPLHREFDRPYAATRGGGVGPQDRFGSGGNGGFGSAVERWRAAAASGNDDDCSAPTDAVDFTATDRGAKRKETSVIDTAAIAAAAAVVKESAGHDSAGGGGATGSGQHNNDVLEEAKPQQPTEMELKDAYSLLDLSLVTDLMQGLAVGPTVAPSHVAADAIDGVGGGGGMSGRPQPPPLAPLPPPAAAAAASGYLDKAAVDAPTPLEASRPPANGTRACFSGENPPLPASALATATAASSELQRGGGSLRETGSTGGGSTGGGRSSSASGSADTWRAESLPSPSAIDACAASVAAAVAGSGAASGGAAAGSTPFTARMREGLQRIKSGVETMLRQAPLPAVPSMPFLQGSSPPLTAAAAAGGGDVASVENGPGAASSDPDAAMFGIQSTARGQSQPQGPQQQPTQGSQVPCPQGKGQWLFLVEADREVFERMILIPASVSDHLPDAYFQRLRQLVKGSSTAAAAAVATAAASRGSVATATATAASAGLTAAREL</sequence>
<gene>
    <name evidence="17" type="ORF">Vretimale_14718</name>
</gene>
<keyword evidence="10" id="KW-1133">Transmembrane helix</keyword>
<keyword evidence="7" id="KW-0378">Hydrolase</keyword>
<evidence type="ECO:0000256" key="10">
    <source>
        <dbReference type="ARBA" id="ARBA00022989"/>
    </source>
</evidence>
<comment type="cofactor">
    <cofactor evidence="1">
        <name>Ca(2+)</name>
        <dbReference type="ChEBI" id="CHEBI:29108"/>
    </cofactor>
</comment>
<dbReference type="GO" id="GO:0016298">
    <property type="term" value="F:lipase activity"/>
    <property type="evidence" value="ECO:0007669"/>
    <property type="project" value="TreeGrafter"/>
</dbReference>
<feature type="region of interest" description="Disordered" evidence="15">
    <location>
        <begin position="1004"/>
        <end position="1026"/>
    </location>
</feature>
<protein>
    <recommendedName>
        <fullName evidence="14">sn-1-specific diacylglycerol lipase</fullName>
        <ecNumber evidence="14">3.1.1.116</ecNumber>
    </recommendedName>
</protein>
<feature type="compositionally biased region" description="Basic residues" evidence="15">
    <location>
        <begin position="679"/>
        <end position="695"/>
    </location>
</feature>
<feature type="compositionally biased region" description="Gly residues" evidence="15">
    <location>
        <begin position="1082"/>
        <end position="1102"/>
    </location>
</feature>
<keyword evidence="11" id="KW-0443">Lipid metabolism</keyword>
<feature type="region of interest" description="Disordered" evidence="15">
    <location>
        <begin position="1192"/>
        <end position="1250"/>
    </location>
</feature>
<feature type="compositionally biased region" description="Polar residues" evidence="15">
    <location>
        <begin position="517"/>
        <end position="530"/>
    </location>
</feature>
<dbReference type="InterPro" id="IPR002921">
    <property type="entry name" value="Fungal_lipase-type"/>
</dbReference>
<keyword evidence="6" id="KW-0479">Metal-binding</keyword>
<keyword evidence="4" id="KW-0597">Phosphoprotein</keyword>
<keyword evidence="5" id="KW-0812">Transmembrane</keyword>
<name>A0A8J4GP97_9CHLO</name>
<dbReference type="CDD" id="cd00519">
    <property type="entry name" value="Lipase_3"/>
    <property type="match status" value="1"/>
</dbReference>
<feature type="region of interest" description="Disordered" evidence="15">
    <location>
        <begin position="21"/>
        <end position="45"/>
    </location>
</feature>
<keyword evidence="12" id="KW-0472">Membrane</keyword>
<feature type="region of interest" description="Disordered" evidence="15">
    <location>
        <begin position="1042"/>
        <end position="1117"/>
    </location>
</feature>
<dbReference type="SUPFAM" id="SSF53474">
    <property type="entry name" value="alpha/beta-Hydrolases"/>
    <property type="match status" value="1"/>
</dbReference>
<dbReference type="InterPro" id="IPR029058">
    <property type="entry name" value="AB_hydrolase_fold"/>
</dbReference>
<evidence type="ECO:0000256" key="13">
    <source>
        <dbReference type="ARBA" id="ARBA00024531"/>
    </source>
</evidence>
<dbReference type="EMBL" id="BNCQ01000037">
    <property type="protein sequence ID" value="GIM11194.1"/>
    <property type="molecule type" value="Genomic_DNA"/>
</dbReference>
<comment type="subcellular location">
    <subcellularLocation>
        <location evidence="2">Cell membrane</location>
        <topology evidence="2">Multi-pass membrane protein</topology>
    </subcellularLocation>
</comment>
<dbReference type="Proteomes" id="UP000722791">
    <property type="component" value="Unassembled WGS sequence"/>
</dbReference>
<evidence type="ECO:0000256" key="6">
    <source>
        <dbReference type="ARBA" id="ARBA00022723"/>
    </source>
</evidence>
<evidence type="ECO:0000313" key="17">
    <source>
        <dbReference type="EMBL" id="GIM11194.1"/>
    </source>
</evidence>
<feature type="compositionally biased region" description="Low complexity" evidence="15">
    <location>
        <begin position="1230"/>
        <end position="1246"/>
    </location>
</feature>
<dbReference type="PANTHER" id="PTHR45792">
    <property type="entry name" value="DIACYLGLYCEROL LIPASE HOMOLOG-RELATED"/>
    <property type="match status" value="1"/>
</dbReference>
<feature type="region of interest" description="Disordered" evidence="15">
    <location>
        <begin position="769"/>
        <end position="794"/>
    </location>
</feature>
<dbReference type="InterPro" id="IPR052214">
    <property type="entry name" value="DAG_Lipase-Related"/>
</dbReference>
<feature type="compositionally biased region" description="Low complexity" evidence="15">
    <location>
        <begin position="502"/>
        <end position="516"/>
    </location>
</feature>
<evidence type="ECO:0000256" key="12">
    <source>
        <dbReference type="ARBA" id="ARBA00023136"/>
    </source>
</evidence>
<feature type="non-terminal residue" evidence="17">
    <location>
        <position position="1332"/>
    </location>
</feature>
<accession>A0A8J4GP97</accession>
<keyword evidence="9" id="KW-0442">Lipid degradation</keyword>
<evidence type="ECO:0000256" key="3">
    <source>
        <dbReference type="ARBA" id="ARBA00022475"/>
    </source>
</evidence>
<feature type="compositionally biased region" description="Low complexity" evidence="15">
    <location>
        <begin position="1067"/>
        <end position="1078"/>
    </location>
</feature>
<evidence type="ECO:0000256" key="9">
    <source>
        <dbReference type="ARBA" id="ARBA00022963"/>
    </source>
</evidence>
<keyword evidence="3" id="KW-1003">Cell membrane</keyword>
<feature type="region of interest" description="Disordered" evidence="15">
    <location>
        <begin position="814"/>
        <end position="871"/>
    </location>
</feature>
<evidence type="ECO:0000256" key="2">
    <source>
        <dbReference type="ARBA" id="ARBA00004651"/>
    </source>
</evidence>
<evidence type="ECO:0000256" key="4">
    <source>
        <dbReference type="ARBA" id="ARBA00022553"/>
    </source>
</evidence>
<dbReference type="Pfam" id="PF01764">
    <property type="entry name" value="Lipase_3"/>
    <property type="match status" value="1"/>
</dbReference>
<evidence type="ECO:0000256" key="11">
    <source>
        <dbReference type="ARBA" id="ARBA00023098"/>
    </source>
</evidence>
<dbReference type="GO" id="GO:0046872">
    <property type="term" value="F:metal ion binding"/>
    <property type="evidence" value="ECO:0007669"/>
    <property type="project" value="UniProtKB-KW"/>
</dbReference>
<dbReference type="EC" id="3.1.1.116" evidence="14"/>
<reference evidence="17" key="1">
    <citation type="journal article" date="2021" name="Proc. Natl. Acad. Sci. U.S.A.">
        <title>Three genomes in the algal genus Volvox reveal the fate of a haploid sex-determining region after a transition to homothallism.</title>
        <authorList>
            <person name="Yamamoto K."/>
            <person name="Hamaji T."/>
            <person name="Kawai-Toyooka H."/>
            <person name="Matsuzaki R."/>
            <person name="Takahashi F."/>
            <person name="Nishimura Y."/>
            <person name="Kawachi M."/>
            <person name="Noguchi H."/>
            <person name="Minakuchi Y."/>
            <person name="Umen J.G."/>
            <person name="Toyoda A."/>
            <person name="Nozaki H."/>
        </authorList>
    </citation>
    <scope>NUCLEOTIDE SEQUENCE</scope>
    <source>
        <strain evidence="17">NIES-3785</strain>
    </source>
</reference>
<feature type="domain" description="Fungal lipase-type" evidence="16">
    <location>
        <begin position="175"/>
        <end position="311"/>
    </location>
</feature>
<evidence type="ECO:0000256" key="14">
    <source>
        <dbReference type="ARBA" id="ARBA00026104"/>
    </source>
</evidence>
<dbReference type="GO" id="GO:0016042">
    <property type="term" value="P:lipid catabolic process"/>
    <property type="evidence" value="ECO:0007669"/>
    <property type="project" value="UniProtKB-KW"/>
</dbReference>
<dbReference type="GO" id="GO:0005886">
    <property type="term" value="C:plasma membrane"/>
    <property type="evidence" value="ECO:0007669"/>
    <property type="project" value="UniProtKB-SubCell"/>
</dbReference>
<evidence type="ECO:0000256" key="7">
    <source>
        <dbReference type="ARBA" id="ARBA00022801"/>
    </source>
</evidence>
<organism evidence="17 18">
    <name type="scientific">Volvox reticuliferus</name>
    <dbReference type="NCBI Taxonomy" id="1737510"/>
    <lineage>
        <taxon>Eukaryota</taxon>
        <taxon>Viridiplantae</taxon>
        <taxon>Chlorophyta</taxon>
        <taxon>core chlorophytes</taxon>
        <taxon>Chlorophyceae</taxon>
        <taxon>CS clade</taxon>
        <taxon>Chlamydomonadales</taxon>
        <taxon>Volvocaceae</taxon>
        <taxon>Volvox</taxon>
    </lineage>
</organism>
<dbReference type="Gene3D" id="3.40.50.1820">
    <property type="entry name" value="alpha/beta hydrolase"/>
    <property type="match status" value="1"/>
</dbReference>
<evidence type="ECO:0000256" key="15">
    <source>
        <dbReference type="SAM" id="MobiDB-lite"/>
    </source>
</evidence>
<feature type="compositionally biased region" description="Pro residues" evidence="15">
    <location>
        <begin position="1012"/>
        <end position="1024"/>
    </location>
</feature>
<feature type="region of interest" description="Disordered" evidence="15">
    <location>
        <begin position="657"/>
        <end position="702"/>
    </location>
</feature>
<proteinExistence type="predicted"/>
<evidence type="ECO:0000259" key="16">
    <source>
        <dbReference type="Pfam" id="PF01764"/>
    </source>
</evidence>